<keyword evidence="2" id="KW-1185">Reference proteome</keyword>
<dbReference type="Proteomes" id="UP000037175">
    <property type="component" value="Unassembled WGS sequence"/>
</dbReference>
<dbReference type="SUPFAM" id="SSF48295">
    <property type="entry name" value="TrpR-like"/>
    <property type="match status" value="1"/>
</dbReference>
<dbReference type="InterPro" id="IPR010921">
    <property type="entry name" value="Trp_repressor/repl_initiator"/>
</dbReference>
<name>A0A0L6VXW7_9FIRM</name>
<gene>
    <name evidence="1" type="ORF">Tfer_3290</name>
</gene>
<reference evidence="2" key="1">
    <citation type="submission" date="2015-07" db="EMBL/GenBank/DDBJ databases">
        <title>Complete Genome of Thermincola ferriacetica strain Z-0001T.</title>
        <authorList>
            <person name="Lusk B."/>
            <person name="Badalamenti J.P."/>
            <person name="Parameswaran P."/>
            <person name="Bond D.R."/>
            <person name="Torres C.I."/>
        </authorList>
    </citation>
    <scope>NUCLEOTIDE SEQUENCE [LARGE SCALE GENOMIC DNA]</scope>
    <source>
        <strain evidence="2">Z-0001</strain>
    </source>
</reference>
<sequence>MIDIKTLKKRKCWTAQAQMEVVFKSLKGQETVAKLCRRVGISRSMYYRWKRDFLTHGLVDLKHGL</sequence>
<evidence type="ECO:0000313" key="1">
    <source>
        <dbReference type="EMBL" id="KNZ68177.1"/>
    </source>
</evidence>
<dbReference type="EMBL" id="LGTE01000051">
    <property type="protein sequence ID" value="KNZ68177.1"/>
    <property type="molecule type" value="Genomic_DNA"/>
</dbReference>
<dbReference type="GO" id="GO:0043565">
    <property type="term" value="F:sequence-specific DNA binding"/>
    <property type="evidence" value="ECO:0007669"/>
    <property type="project" value="InterPro"/>
</dbReference>
<dbReference type="Gene3D" id="1.10.10.10">
    <property type="entry name" value="Winged helix-like DNA-binding domain superfamily/Winged helix DNA-binding domain"/>
    <property type="match status" value="1"/>
</dbReference>
<organism evidence="1 2">
    <name type="scientific">Thermincola ferriacetica</name>
    <dbReference type="NCBI Taxonomy" id="281456"/>
    <lineage>
        <taxon>Bacteria</taxon>
        <taxon>Bacillati</taxon>
        <taxon>Bacillota</taxon>
        <taxon>Clostridia</taxon>
        <taxon>Eubacteriales</taxon>
        <taxon>Thermincolaceae</taxon>
        <taxon>Thermincola</taxon>
    </lineage>
</organism>
<accession>A0A0L6VXW7</accession>
<protein>
    <submittedName>
        <fullName evidence="1">Transposase IS3/IS911 family protein</fullName>
    </submittedName>
</protein>
<dbReference type="RefSeq" id="WP_052219189.1">
    <property type="nucleotide sequence ID" value="NZ_LGTE01000051.1"/>
</dbReference>
<dbReference type="Pfam" id="PF01527">
    <property type="entry name" value="HTH_Tnp_1"/>
    <property type="match status" value="1"/>
</dbReference>
<proteinExistence type="predicted"/>
<dbReference type="InterPro" id="IPR036388">
    <property type="entry name" value="WH-like_DNA-bd_sf"/>
</dbReference>
<comment type="caution">
    <text evidence="1">The sequence shown here is derived from an EMBL/GenBank/DDBJ whole genome shotgun (WGS) entry which is preliminary data.</text>
</comment>
<evidence type="ECO:0000313" key="2">
    <source>
        <dbReference type="Proteomes" id="UP000037175"/>
    </source>
</evidence>
<dbReference type="InterPro" id="IPR002514">
    <property type="entry name" value="Transposase_8"/>
</dbReference>
<dbReference type="AlphaFoldDB" id="A0A0L6VXW7"/>
<dbReference type="GO" id="GO:0006313">
    <property type="term" value="P:DNA transposition"/>
    <property type="evidence" value="ECO:0007669"/>
    <property type="project" value="InterPro"/>
</dbReference>
<dbReference type="GO" id="GO:0004803">
    <property type="term" value="F:transposase activity"/>
    <property type="evidence" value="ECO:0007669"/>
    <property type="project" value="InterPro"/>
</dbReference>